<accession>A0ABQ4Q029</accession>
<reference evidence="1 2" key="1">
    <citation type="journal article" date="2022" name="Int. J. Syst. Evol. Microbiol.">
        <title>Noviherbaspirillum aridicola sp. nov., isolated from an arid soil in Pakistan.</title>
        <authorList>
            <person name="Khan I.U."/>
            <person name="Saqib M."/>
            <person name="Amin A."/>
            <person name="Hussain F."/>
            <person name="Li L."/>
            <person name="Liu Y.H."/>
            <person name="Fang B.Z."/>
            <person name="Ahmed I."/>
            <person name="Li W.J."/>
        </authorList>
    </citation>
    <scope>NUCLEOTIDE SEQUENCE [LARGE SCALE GENOMIC DNA]</scope>
    <source>
        <strain evidence="1 2">NCCP-691</strain>
    </source>
</reference>
<dbReference type="InterPro" id="IPR036287">
    <property type="entry name" value="Rv1873-like_sf"/>
</dbReference>
<comment type="caution">
    <text evidence="1">The sequence shown here is derived from an EMBL/GenBank/DDBJ whole genome shotgun (WGS) entry which is preliminary data.</text>
</comment>
<dbReference type="Pfam" id="PF08837">
    <property type="entry name" value="DUF1810"/>
    <property type="match status" value="1"/>
</dbReference>
<dbReference type="RefSeq" id="WP_220806674.1">
    <property type="nucleotide sequence ID" value="NZ_BPMK01000002.1"/>
</dbReference>
<dbReference type="SUPFAM" id="SSF140736">
    <property type="entry name" value="Rv1873-like"/>
    <property type="match status" value="1"/>
</dbReference>
<evidence type="ECO:0008006" key="3">
    <source>
        <dbReference type="Google" id="ProtNLM"/>
    </source>
</evidence>
<dbReference type="Gene3D" id="1.25.40.380">
    <property type="entry name" value="Protein of unknown function DUF1810"/>
    <property type="match status" value="1"/>
</dbReference>
<dbReference type="PIRSF" id="PIRSF008546">
    <property type="entry name" value="UCP008546"/>
    <property type="match status" value="1"/>
</dbReference>
<evidence type="ECO:0000313" key="1">
    <source>
        <dbReference type="EMBL" id="GIZ50498.1"/>
    </source>
</evidence>
<gene>
    <name evidence="1" type="ORF">NCCP691_05120</name>
</gene>
<dbReference type="InterPro" id="IPR014937">
    <property type="entry name" value="DUF1810"/>
</dbReference>
<proteinExistence type="predicted"/>
<organism evidence="1 2">
    <name type="scientific">Noviherbaspirillum aridicola</name>
    <dbReference type="NCBI Taxonomy" id="2849687"/>
    <lineage>
        <taxon>Bacteria</taxon>
        <taxon>Pseudomonadati</taxon>
        <taxon>Pseudomonadota</taxon>
        <taxon>Betaproteobacteria</taxon>
        <taxon>Burkholderiales</taxon>
        <taxon>Oxalobacteraceae</taxon>
        <taxon>Noviherbaspirillum</taxon>
    </lineage>
</organism>
<protein>
    <recommendedName>
        <fullName evidence="3">Calpastatin</fullName>
    </recommendedName>
</protein>
<evidence type="ECO:0000313" key="2">
    <source>
        <dbReference type="Proteomes" id="UP000887222"/>
    </source>
</evidence>
<dbReference type="EMBL" id="BPMK01000002">
    <property type="protein sequence ID" value="GIZ50498.1"/>
    <property type="molecule type" value="Genomic_DNA"/>
</dbReference>
<keyword evidence="2" id="KW-1185">Reference proteome</keyword>
<name>A0ABQ4Q029_9BURK</name>
<dbReference type="Proteomes" id="UP000887222">
    <property type="component" value="Unassembled WGS sequence"/>
</dbReference>
<sequence>MDDDPFSLRRFVKAQAPVYDEVLAELRAGRKRGHWMWFIFPQLAGLGRSDTARFFAIGSLEEARAYLAHPLLGARLRECAALAAAAPARKASDIFPYPDDLKFHSCLTLFSQAEAGSGGIFAACLQKYFDGEPDPASVLPQD</sequence>